<reference evidence="3 4" key="1">
    <citation type="submission" date="2020-08" db="EMBL/GenBank/DDBJ databases">
        <title>Novel species isolated from subtropical streams in China.</title>
        <authorList>
            <person name="Lu H."/>
        </authorList>
    </citation>
    <scope>NUCLEOTIDE SEQUENCE [LARGE SCALE GENOMIC DNA]</scope>
    <source>
        <strain evidence="3 4">CY22W</strain>
    </source>
</reference>
<evidence type="ECO:0000313" key="3">
    <source>
        <dbReference type="EMBL" id="MBC3933405.1"/>
    </source>
</evidence>
<dbReference type="GO" id="GO:0008233">
    <property type="term" value="F:peptidase activity"/>
    <property type="evidence" value="ECO:0007669"/>
    <property type="project" value="UniProtKB-KW"/>
</dbReference>
<dbReference type="InterPro" id="IPR021109">
    <property type="entry name" value="Peptidase_aspartic_dom_sf"/>
</dbReference>
<organism evidence="3 4">
    <name type="scientific">Undibacterium curvum</name>
    <dbReference type="NCBI Taxonomy" id="2762294"/>
    <lineage>
        <taxon>Bacteria</taxon>
        <taxon>Pseudomonadati</taxon>
        <taxon>Pseudomonadota</taxon>
        <taxon>Betaproteobacteria</taxon>
        <taxon>Burkholderiales</taxon>
        <taxon>Oxalobacteraceae</taxon>
        <taxon>Undibacterium</taxon>
    </lineage>
</organism>
<dbReference type="InterPro" id="IPR001995">
    <property type="entry name" value="Peptidase_A2_cat"/>
</dbReference>
<protein>
    <submittedName>
        <fullName evidence="3">Aspartyl protease family protein</fullName>
    </submittedName>
</protein>
<proteinExistence type="predicted"/>
<keyword evidence="3" id="KW-0645">Protease</keyword>
<dbReference type="RefSeq" id="WP_186904978.1">
    <property type="nucleotide sequence ID" value="NZ_JACOGD010000010.1"/>
</dbReference>
<dbReference type="PROSITE" id="PS50175">
    <property type="entry name" value="ASP_PROT_RETROV"/>
    <property type="match status" value="1"/>
</dbReference>
<gene>
    <name evidence="3" type="ORF">H8K43_17130</name>
</gene>
<keyword evidence="1" id="KW-0378">Hydrolase</keyword>
<dbReference type="CDD" id="cd05483">
    <property type="entry name" value="retropepsin_like_bacteria"/>
    <property type="match status" value="2"/>
</dbReference>
<dbReference type="InterPro" id="IPR001969">
    <property type="entry name" value="Aspartic_peptidase_AS"/>
</dbReference>
<dbReference type="GO" id="GO:0006508">
    <property type="term" value="P:proteolysis"/>
    <property type="evidence" value="ECO:0007669"/>
    <property type="project" value="UniProtKB-KW"/>
</dbReference>
<dbReference type="SUPFAM" id="SSF50630">
    <property type="entry name" value="Acid proteases"/>
    <property type="match status" value="2"/>
</dbReference>
<dbReference type="EMBL" id="JACOGD010000010">
    <property type="protein sequence ID" value="MBC3933405.1"/>
    <property type="molecule type" value="Genomic_DNA"/>
</dbReference>
<name>A0ABR7A944_9BURK</name>
<dbReference type="Proteomes" id="UP000654304">
    <property type="component" value="Unassembled WGS sequence"/>
</dbReference>
<accession>A0ABR7A944</accession>
<dbReference type="PROSITE" id="PS00141">
    <property type="entry name" value="ASP_PROTEASE"/>
    <property type="match status" value="1"/>
</dbReference>
<feature type="domain" description="Peptidase A2" evidence="2">
    <location>
        <begin position="102"/>
        <end position="141"/>
    </location>
</feature>
<comment type="caution">
    <text evidence="3">The sequence shown here is derived from an EMBL/GenBank/DDBJ whole genome shotgun (WGS) entry which is preliminary data.</text>
</comment>
<keyword evidence="4" id="KW-1185">Reference proteome</keyword>
<evidence type="ECO:0000313" key="4">
    <source>
        <dbReference type="Proteomes" id="UP000654304"/>
    </source>
</evidence>
<dbReference type="InterPro" id="IPR034122">
    <property type="entry name" value="Retropepsin-like_bacterial"/>
</dbReference>
<evidence type="ECO:0000259" key="2">
    <source>
        <dbReference type="PROSITE" id="PS50175"/>
    </source>
</evidence>
<dbReference type="Gene3D" id="2.40.70.10">
    <property type="entry name" value="Acid Proteases"/>
    <property type="match status" value="2"/>
</dbReference>
<evidence type="ECO:0000256" key="1">
    <source>
        <dbReference type="ARBA" id="ARBA00022801"/>
    </source>
</evidence>
<sequence>MKYRSSSNTFNFINFNNFNKTAIFHTTVFFLIQPPVYTQNMKRTIKNSLLMICLLSLELLATNQVSAQEAMCEYEVLSSLPVSFGSGNRLPIIEGEINQKPATLLLDTGANLTYIMPEAAEKFNLFVGKPSSTINGIGGSTSRSVTKLNSLAIGNIRVDKPYLFVLNGMGFTPYFDAIAGADYLLQSDLEINLQQKEIKFYRAKNCTTYPAPAWATTAVPFLEADKNDDRPHFVITINNEKFVAIIDTAAERSMLSTVAAKRIGIDPASGTLTQGGTAVGAGTGKEKTWTTTLDEVKIGELILKNQKIMISQLPVNDNGTIEILLGKDFLMHHRALFSMGSRQLYIAKFPAT</sequence>
<dbReference type="Pfam" id="PF13650">
    <property type="entry name" value="Asp_protease_2"/>
    <property type="match status" value="2"/>
</dbReference>